<dbReference type="EMBL" id="FTOB01000003">
    <property type="protein sequence ID" value="SIS74612.1"/>
    <property type="molecule type" value="Genomic_DNA"/>
</dbReference>
<organism evidence="2 3">
    <name type="scientific">Zobellia uliginosa</name>
    <dbReference type="NCBI Taxonomy" id="143224"/>
    <lineage>
        <taxon>Bacteria</taxon>
        <taxon>Pseudomonadati</taxon>
        <taxon>Bacteroidota</taxon>
        <taxon>Flavobacteriia</taxon>
        <taxon>Flavobacteriales</taxon>
        <taxon>Flavobacteriaceae</taxon>
        <taxon>Zobellia</taxon>
    </lineage>
</organism>
<evidence type="ECO:0000313" key="3">
    <source>
        <dbReference type="Proteomes" id="UP000185728"/>
    </source>
</evidence>
<keyword evidence="3" id="KW-1185">Reference proteome</keyword>
<comment type="caution">
    <text evidence="2">The sequence shown here is derived from an EMBL/GenBank/DDBJ whole genome shotgun (WGS) entry which is preliminary data.</text>
</comment>
<reference evidence="2 3" key="1">
    <citation type="submission" date="2017-01" db="EMBL/GenBank/DDBJ databases">
        <authorList>
            <person name="Varghese N."/>
            <person name="Submissions S."/>
        </authorList>
    </citation>
    <scope>NUCLEOTIDE SEQUENCE [LARGE SCALE GENOMIC DNA]</scope>
    <source>
        <strain evidence="2 3">DSM 2061</strain>
    </source>
</reference>
<accession>A0ABY1KTA3</accession>
<feature type="chain" id="PRO_5046603103" description="Anti-sigma-K factor rskA" evidence="1">
    <location>
        <begin position="26"/>
        <end position="296"/>
    </location>
</feature>
<evidence type="ECO:0000313" key="2">
    <source>
        <dbReference type="EMBL" id="SIS74612.1"/>
    </source>
</evidence>
<evidence type="ECO:0000256" key="1">
    <source>
        <dbReference type="SAM" id="SignalP"/>
    </source>
</evidence>
<evidence type="ECO:0008006" key="4">
    <source>
        <dbReference type="Google" id="ProtNLM"/>
    </source>
</evidence>
<dbReference type="RefSeq" id="WP_076455497.1">
    <property type="nucleotide sequence ID" value="NZ_FTOB01000003.1"/>
</dbReference>
<dbReference type="Proteomes" id="UP000185728">
    <property type="component" value="Unassembled WGS sequence"/>
</dbReference>
<feature type="signal peptide" evidence="1">
    <location>
        <begin position="1"/>
        <end position="25"/>
    </location>
</feature>
<dbReference type="PROSITE" id="PS51257">
    <property type="entry name" value="PROKAR_LIPOPROTEIN"/>
    <property type="match status" value="1"/>
</dbReference>
<proteinExistence type="predicted"/>
<sequence>MKNCKIKAGLFIALFGLLVVSCSDDDDDTVMLPEASSLNLNLTGLENLGDDYLYEGWVIVNGAPVSTGTFSVDDSGKLSATEFEMEAEILNSATSFVLSIEPNPDPSTAPADTKIFVGDFNGDTANLGTGTVAPSFDDIEGKFIIAAPTGTGADEEKYSGIWFLDNSSGSAVAGLKLPELEAGWKYEGWVVIDGVPVTTGTFTATDAADEQAPFSGSNPGPSFPGEDLLVNAPSPLVFPTDVRGKVAVISIEPFPDNSAAPFTLKPLVGMVAADAMGVQEIAPNVDGSFPSGSVTR</sequence>
<gene>
    <name evidence="2" type="ORF">SAMN05421766_103779</name>
</gene>
<keyword evidence="1" id="KW-0732">Signal</keyword>
<name>A0ABY1KTA3_9FLAO</name>
<protein>
    <recommendedName>
        <fullName evidence="4">Anti-sigma-K factor rskA</fullName>
    </recommendedName>
</protein>